<gene>
    <name evidence="1" type="ORF">SACC_26350</name>
</gene>
<keyword evidence="2" id="KW-1185">Reference proteome</keyword>
<dbReference type="KEGG" id="scas:SACC_26350"/>
<proteinExistence type="predicted"/>
<name>A0AAQ4CUY7_9CREN</name>
<dbReference type="EMBL" id="AP025226">
    <property type="protein sequence ID" value="BDB99618.1"/>
    <property type="molecule type" value="Genomic_DNA"/>
</dbReference>
<organism evidence="1 2">
    <name type="scientific">Saccharolobus caldissimus</name>
    <dbReference type="NCBI Taxonomy" id="1702097"/>
    <lineage>
        <taxon>Archaea</taxon>
        <taxon>Thermoproteota</taxon>
        <taxon>Thermoprotei</taxon>
        <taxon>Sulfolobales</taxon>
        <taxon>Sulfolobaceae</taxon>
        <taxon>Saccharolobus</taxon>
    </lineage>
</organism>
<sequence length="1094" mass="124318">MADLVYENKVREDVFNPSLDDQMAPELSDVIVGNAPSIYLDPKEFFSVTYITDSMRILINEITNALSQGKGTTITIYSLFGGGKTHTLLLLYHAFNNPKIAKEFGLNVLEGVKVIGIGGKDSRTAPSPVNPLKDGNVEIKTLWGYIANKLGKYDIIKKFDEDMITPQKDDLEKLFKGERVLILADEIAYYLLRLKGRYKEYYEQCLLFLEALASMGVNLPVVLVATIPAKIEASPNKQDIIEYIEAGYEPEVIEALAKRLERSGKAFRAPIETSTDLANVLIKRIFKEVNEAVKNNVVGKYQKLADQYRDYVDASIVQDVARTYPFHPLYVEALKRLLEGNTHLQGTREGIKITRYVIRNLWNSKPTRSLILPSDISIKDPQIHDLLLKDFKNYGTVADTIIQRSKGLEIVFLLANYIFITTYYYQLGLDAGQLSSALPDDKEIITSVFDPEYLNSIDRLPSDVKEILESISSNSKNVDMIIPYIMNDKGRYWVTYFLDPKTICEKDASKVPQAEVEEKLNDIMLKLAETPIDVVQKKGKKIVSGLLLKLYRTILRNKNELVNVDESSYYLAILSKPVCQDCKDINEVFKASEEVARKILYYVPSGRTEGLRRYSNTITLLFPSVGSNRDKMEDYMRKYISCSKMDVTPYYKDKISREYADKILHEYLNSLENAIYNQIFQYFDKVAYPTGNNEIRIVELKSGEKTLLQQVESTLIDEGKIIREENLDFDVLITLLSNLGIDITSKSFSVKDLREVFYTNPSLPFVTDSAIYNAIRNGVEKLEVGVMTRGKVYYKKYEGMGEILVNETSIILPAKEAADKEIDELISQEKIIEEGDKVIKRYYVLELPDGTRIPLKELKKDENWFVKFKTGEIKLVEESLEVGIELYAEPKEVEGLPGEVKEVKITVKKVGNFNSKVYLSSNYGVLDVTEGVPDFQTILRITLNQDGITIVNAKYDNKEKSVEILTRLRRNECERIVDQLNKDSKISEIDIININDIRTVITKLNSLIIGKKVLEGEINVEDPNKKIFVSARPLGSSILDFVNFLNPLLSLIGLKSKVSGSLRIKVEEIKEINKVEEINDLISKGIIKVRVKVC</sequence>
<dbReference type="RefSeq" id="WP_229570012.1">
    <property type="nucleotide sequence ID" value="NZ_AP025226.1"/>
</dbReference>
<dbReference type="Proteomes" id="UP001319921">
    <property type="component" value="Chromosome"/>
</dbReference>
<protein>
    <submittedName>
        <fullName evidence="1">Uncharacterized protein</fullName>
    </submittedName>
</protein>
<reference evidence="1 2" key="1">
    <citation type="journal article" date="2022" name="Microbiol. Resour. Announc.">
        <title>Complete Genome Sequence of the Hyperthermophilic and Acidophilic Archaeon Saccharolobus caldissimus Strain HS-3T.</title>
        <authorList>
            <person name="Sakai H.D."/>
            <person name="Kurosawa N."/>
        </authorList>
    </citation>
    <scope>NUCLEOTIDE SEQUENCE [LARGE SCALE GENOMIC DNA]</scope>
    <source>
        <strain evidence="1 2">JCM32116</strain>
    </source>
</reference>
<dbReference type="GeneID" id="68867353"/>
<accession>A0AAQ4CUY7</accession>
<dbReference type="AlphaFoldDB" id="A0AAQ4CUY7"/>
<evidence type="ECO:0000313" key="1">
    <source>
        <dbReference type="EMBL" id="BDB99618.1"/>
    </source>
</evidence>
<dbReference type="Pfam" id="PF04465">
    <property type="entry name" value="DUF499"/>
    <property type="match status" value="1"/>
</dbReference>
<dbReference type="InterPro" id="IPR007555">
    <property type="entry name" value="DUF499"/>
</dbReference>
<evidence type="ECO:0000313" key="2">
    <source>
        <dbReference type="Proteomes" id="UP001319921"/>
    </source>
</evidence>